<keyword evidence="1" id="KW-0175">Coiled coil</keyword>
<comment type="caution">
    <text evidence="2">The sequence shown here is derived from an EMBL/GenBank/DDBJ whole genome shotgun (WGS) entry which is preliminary data.</text>
</comment>
<dbReference type="RefSeq" id="WP_281765535.1">
    <property type="nucleotide sequence ID" value="NZ_BRVO01000002.1"/>
</dbReference>
<gene>
    <name evidence="2" type="ORF">Y10_22840</name>
</gene>
<proteinExistence type="predicted"/>
<dbReference type="EMBL" id="BRVO01000002">
    <property type="protein sequence ID" value="GLB49916.1"/>
    <property type="molecule type" value="Genomic_DNA"/>
</dbReference>
<feature type="coiled-coil region" evidence="1">
    <location>
        <begin position="71"/>
        <end position="100"/>
    </location>
</feature>
<sequence>MKKKSTLSLIGIILLVIIAAAGRTYMKYHRQELRNRQQQMYINPQEIINAEQEAKNKAALEKEQQRIDSTHQAFKEEIEKKKAQLRATVEQLEKEKQEAE</sequence>
<reference evidence="2" key="1">
    <citation type="submission" date="2022-07" db="EMBL/GenBank/DDBJ databases">
        <title>Taxonomy of Novel Oxalotrophic and Methylotrophic Bacteria.</title>
        <authorList>
            <person name="Sahin N."/>
            <person name="Tani A."/>
        </authorList>
    </citation>
    <scope>NUCLEOTIDE SEQUENCE</scope>
    <source>
        <strain evidence="2">Y10</strain>
    </source>
</reference>
<dbReference type="Proteomes" id="UP001143543">
    <property type="component" value="Unassembled WGS sequence"/>
</dbReference>
<evidence type="ECO:0000313" key="2">
    <source>
        <dbReference type="EMBL" id="GLB49916.1"/>
    </source>
</evidence>
<name>A0ABQ5MKT9_9FLAO</name>
<protein>
    <submittedName>
        <fullName evidence="2">Uncharacterized protein</fullName>
    </submittedName>
</protein>
<evidence type="ECO:0000313" key="3">
    <source>
        <dbReference type="Proteomes" id="UP001143543"/>
    </source>
</evidence>
<accession>A0ABQ5MKT9</accession>
<keyword evidence="3" id="KW-1185">Reference proteome</keyword>
<evidence type="ECO:0000256" key="1">
    <source>
        <dbReference type="SAM" id="Coils"/>
    </source>
</evidence>
<organism evidence="2 3">
    <name type="scientific">Neptunitalea lumnitzerae</name>
    <dbReference type="NCBI Taxonomy" id="2965509"/>
    <lineage>
        <taxon>Bacteria</taxon>
        <taxon>Pseudomonadati</taxon>
        <taxon>Bacteroidota</taxon>
        <taxon>Flavobacteriia</taxon>
        <taxon>Flavobacteriales</taxon>
        <taxon>Flavobacteriaceae</taxon>
        <taxon>Neptunitalea</taxon>
    </lineage>
</organism>